<reference evidence="2" key="5">
    <citation type="submission" date="2018-04" db="UniProtKB">
        <authorList>
            <consortium name="EnsemblFungi"/>
        </authorList>
    </citation>
    <scope>IDENTIFICATION</scope>
    <source>
        <strain evidence="2">R3-111a-1</strain>
    </source>
</reference>
<dbReference type="GO" id="GO:0020037">
    <property type="term" value="F:heme binding"/>
    <property type="evidence" value="ECO:0007669"/>
    <property type="project" value="InterPro"/>
</dbReference>
<protein>
    <recommendedName>
        <fullName evidence="4">Cytochrome P450</fullName>
    </recommendedName>
</protein>
<reference evidence="1" key="3">
    <citation type="submission" date="2010-09" db="EMBL/GenBank/DDBJ databases">
        <title>Annotation of Gaeumannomyces graminis var. tritici R3-111a-1.</title>
        <authorList>
            <consortium name="The Broad Institute Genome Sequencing Platform"/>
            <person name="Ma L.-J."/>
            <person name="Dead R."/>
            <person name="Young S.K."/>
            <person name="Zeng Q."/>
            <person name="Gargeya S."/>
            <person name="Fitzgerald M."/>
            <person name="Haas B."/>
            <person name="Abouelleil A."/>
            <person name="Alvarado L."/>
            <person name="Arachchi H.M."/>
            <person name="Berlin A."/>
            <person name="Brown A."/>
            <person name="Chapman S.B."/>
            <person name="Chen Z."/>
            <person name="Dunbar C."/>
            <person name="Freedman E."/>
            <person name="Gearin G."/>
            <person name="Gellesch M."/>
            <person name="Goldberg J."/>
            <person name="Griggs A."/>
            <person name="Gujja S."/>
            <person name="Heiman D."/>
            <person name="Howarth C."/>
            <person name="Larson L."/>
            <person name="Lui A."/>
            <person name="MacDonald P.J.P."/>
            <person name="Mehta T."/>
            <person name="Montmayeur A."/>
            <person name="Murphy C."/>
            <person name="Neiman D."/>
            <person name="Pearson M."/>
            <person name="Priest M."/>
            <person name="Roberts A."/>
            <person name="Saif S."/>
            <person name="Shea T."/>
            <person name="Shenoy N."/>
            <person name="Sisk P."/>
            <person name="Stolte C."/>
            <person name="Sykes S."/>
            <person name="Yandava C."/>
            <person name="Wortman J."/>
            <person name="Nusbaum C."/>
            <person name="Birren B."/>
        </authorList>
    </citation>
    <scope>NUCLEOTIDE SEQUENCE</scope>
    <source>
        <strain evidence="1">R3-111a-1</strain>
    </source>
</reference>
<organism evidence="1">
    <name type="scientific">Gaeumannomyces tritici (strain R3-111a-1)</name>
    <name type="common">Wheat and barley take-all root rot fungus</name>
    <name type="synonym">Gaeumannomyces graminis var. tritici</name>
    <dbReference type="NCBI Taxonomy" id="644352"/>
    <lineage>
        <taxon>Eukaryota</taxon>
        <taxon>Fungi</taxon>
        <taxon>Dikarya</taxon>
        <taxon>Ascomycota</taxon>
        <taxon>Pezizomycotina</taxon>
        <taxon>Sordariomycetes</taxon>
        <taxon>Sordariomycetidae</taxon>
        <taxon>Magnaporthales</taxon>
        <taxon>Magnaporthaceae</taxon>
        <taxon>Gaeumannomyces</taxon>
    </lineage>
</organism>
<dbReference type="VEuPathDB" id="FungiDB:GGTG_13218"/>
<reference evidence="2" key="4">
    <citation type="journal article" date="2015" name="G3 (Bethesda)">
        <title>Genome sequences of three phytopathogenic species of the Magnaporthaceae family of fungi.</title>
        <authorList>
            <person name="Okagaki L.H."/>
            <person name="Nunes C.C."/>
            <person name="Sailsbery J."/>
            <person name="Clay B."/>
            <person name="Brown D."/>
            <person name="John T."/>
            <person name="Oh Y."/>
            <person name="Young N."/>
            <person name="Fitzgerald M."/>
            <person name="Haas B.J."/>
            <person name="Zeng Q."/>
            <person name="Young S."/>
            <person name="Adiconis X."/>
            <person name="Fan L."/>
            <person name="Levin J.Z."/>
            <person name="Mitchell T.K."/>
            <person name="Okubara P.A."/>
            <person name="Farman M.L."/>
            <person name="Kohn L.M."/>
            <person name="Birren B."/>
            <person name="Ma L.-J."/>
            <person name="Dean R.A."/>
        </authorList>
    </citation>
    <scope>NUCLEOTIDE SEQUENCE</scope>
    <source>
        <strain evidence="2">R3-111a-1</strain>
    </source>
</reference>
<reference evidence="1" key="2">
    <citation type="submission" date="2010-07" db="EMBL/GenBank/DDBJ databases">
        <authorList>
            <consortium name="The Broad Institute Genome Sequencing Platform"/>
            <consortium name="Broad Institute Genome Sequencing Center for Infectious Disease"/>
            <person name="Ma L.-J."/>
            <person name="Dead R."/>
            <person name="Young S."/>
            <person name="Zeng Q."/>
            <person name="Koehrsen M."/>
            <person name="Alvarado L."/>
            <person name="Berlin A."/>
            <person name="Chapman S.B."/>
            <person name="Chen Z."/>
            <person name="Freedman E."/>
            <person name="Gellesch M."/>
            <person name="Goldberg J."/>
            <person name="Griggs A."/>
            <person name="Gujja S."/>
            <person name="Heilman E.R."/>
            <person name="Heiman D."/>
            <person name="Hepburn T."/>
            <person name="Howarth C."/>
            <person name="Jen D."/>
            <person name="Larson L."/>
            <person name="Mehta T."/>
            <person name="Neiman D."/>
            <person name="Pearson M."/>
            <person name="Roberts A."/>
            <person name="Saif S."/>
            <person name="Shea T."/>
            <person name="Shenoy N."/>
            <person name="Sisk P."/>
            <person name="Stolte C."/>
            <person name="Sykes S."/>
            <person name="Walk T."/>
            <person name="White J."/>
            <person name="Yandava C."/>
            <person name="Haas B."/>
            <person name="Nusbaum C."/>
            <person name="Birren B."/>
        </authorList>
    </citation>
    <scope>NUCLEOTIDE SEQUENCE</scope>
    <source>
        <strain evidence="1">R3-111a-1</strain>
    </source>
</reference>
<dbReference type="InterPro" id="IPR036396">
    <property type="entry name" value="Cyt_P450_sf"/>
</dbReference>
<dbReference type="AlphaFoldDB" id="J3PI90"/>
<evidence type="ECO:0000313" key="1">
    <source>
        <dbReference type="EMBL" id="EJT69602.1"/>
    </source>
</evidence>
<name>J3PI90_GAET3</name>
<dbReference type="EnsemblFungi" id="EJT69602">
    <property type="protein sequence ID" value="EJT69602"/>
    <property type="gene ID" value="GGTG_13218"/>
</dbReference>
<dbReference type="GO" id="GO:0004497">
    <property type="term" value="F:monooxygenase activity"/>
    <property type="evidence" value="ECO:0007669"/>
    <property type="project" value="InterPro"/>
</dbReference>
<accession>J3PI90</accession>
<evidence type="ECO:0000313" key="3">
    <source>
        <dbReference type="Proteomes" id="UP000006039"/>
    </source>
</evidence>
<gene>
    <name evidence="2" type="primary">20353676</name>
    <name evidence="1" type="ORF">GGTG_13218</name>
</gene>
<dbReference type="Proteomes" id="UP000006039">
    <property type="component" value="Unassembled WGS sequence"/>
</dbReference>
<dbReference type="OrthoDB" id="655030at2759"/>
<dbReference type="GO" id="GO:0005506">
    <property type="term" value="F:iron ion binding"/>
    <property type="evidence" value="ECO:0007669"/>
    <property type="project" value="InterPro"/>
</dbReference>
<dbReference type="GeneID" id="20353676"/>
<dbReference type="EMBL" id="GL385404">
    <property type="protein sequence ID" value="EJT69602.1"/>
    <property type="molecule type" value="Genomic_DNA"/>
</dbReference>
<sequence length="206" mass="22576">MDGLRNVVLGERASPAHRLSVLAPGLYSSDSWAKQNSAAPRPGREWTSACGRRYRAPFSTALATTPGGVHQEVPTQARARNWGRIPVEAIAAINTAHLIGEGRKPDSDIPISTREIVGQMVEIFLGGSETTSTSIARLFLKFTRNPDVWVKLLLSLELQAIRRDNPECRHSASYAPGLQPAALHPKARLVPQPAPHWDLLGRPLRF</sequence>
<evidence type="ECO:0008006" key="4">
    <source>
        <dbReference type="Google" id="ProtNLM"/>
    </source>
</evidence>
<dbReference type="GO" id="GO:0016705">
    <property type="term" value="F:oxidoreductase activity, acting on paired donors, with incorporation or reduction of molecular oxygen"/>
    <property type="evidence" value="ECO:0007669"/>
    <property type="project" value="InterPro"/>
</dbReference>
<reference evidence="3" key="1">
    <citation type="submission" date="2010-07" db="EMBL/GenBank/DDBJ databases">
        <title>The genome sequence of Gaeumannomyces graminis var. tritici strain R3-111a-1.</title>
        <authorList>
            <consortium name="The Broad Institute Genome Sequencing Platform"/>
            <person name="Ma L.-J."/>
            <person name="Dead R."/>
            <person name="Young S."/>
            <person name="Zeng Q."/>
            <person name="Koehrsen M."/>
            <person name="Alvarado L."/>
            <person name="Berlin A."/>
            <person name="Chapman S.B."/>
            <person name="Chen Z."/>
            <person name="Freedman E."/>
            <person name="Gellesch M."/>
            <person name="Goldberg J."/>
            <person name="Griggs A."/>
            <person name="Gujja S."/>
            <person name="Heilman E.R."/>
            <person name="Heiman D."/>
            <person name="Hepburn T."/>
            <person name="Howarth C."/>
            <person name="Jen D."/>
            <person name="Larson L."/>
            <person name="Mehta T."/>
            <person name="Neiman D."/>
            <person name="Pearson M."/>
            <person name="Roberts A."/>
            <person name="Saif S."/>
            <person name="Shea T."/>
            <person name="Shenoy N."/>
            <person name="Sisk P."/>
            <person name="Stolte C."/>
            <person name="Sykes S."/>
            <person name="Walk T."/>
            <person name="White J."/>
            <person name="Yandava C."/>
            <person name="Haas B."/>
            <person name="Nusbaum C."/>
            <person name="Birren B."/>
        </authorList>
    </citation>
    <scope>NUCLEOTIDE SEQUENCE [LARGE SCALE GENOMIC DNA]</scope>
    <source>
        <strain evidence="3">R3-111a-1</strain>
    </source>
</reference>
<dbReference type="RefSeq" id="XP_009229387.1">
    <property type="nucleotide sequence ID" value="XM_009231123.1"/>
</dbReference>
<keyword evidence="3" id="KW-1185">Reference proteome</keyword>
<dbReference type="HOGENOM" id="CLU_1332001_0_0_1"/>
<dbReference type="SUPFAM" id="SSF48264">
    <property type="entry name" value="Cytochrome P450"/>
    <property type="match status" value="1"/>
</dbReference>
<dbReference type="STRING" id="644352.J3PI90"/>
<proteinExistence type="predicted"/>
<dbReference type="Gene3D" id="1.10.630.10">
    <property type="entry name" value="Cytochrome P450"/>
    <property type="match status" value="1"/>
</dbReference>
<evidence type="ECO:0000313" key="2">
    <source>
        <dbReference type="EnsemblFungi" id="EJT69602"/>
    </source>
</evidence>